<evidence type="ECO:0000313" key="2">
    <source>
        <dbReference type="Proteomes" id="UP000033647"/>
    </source>
</evidence>
<accession>A0A0F4G806</accession>
<evidence type="ECO:0000313" key="1">
    <source>
        <dbReference type="EMBL" id="KJX93449.1"/>
    </source>
</evidence>
<reference evidence="1 2" key="1">
    <citation type="submission" date="2015-03" db="EMBL/GenBank/DDBJ databases">
        <title>RNA-seq based gene annotation and comparative genomics of four Zymoseptoria species reveal species-specific pathogenicity related genes and transposable element activity.</title>
        <authorList>
            <person name="Grandaubert J."/>
            <person name="Bhattacharyya A."/>
            <person name="Stukenbrock E.H."/>
        </authorList>
    </citation>
    <scope>NUCLEOTIDE SEQUENCE [LARGE SCALE GENOMIC DNA]</scope>
    <source>
        <strain evidence="1 2">Zb18110</strain>
    </source>
</reference>
<dbReference type="EMBL" id="LAFY01004273">
    <property type="protein sequence ID" value="KJX93449.1"/>
    <property type="molecule type" value="Genomic_DNA"/>
</dbReference>
<comment type="caution">
    <text evidence="1">The sequence shown here is derived from an EMBL/GenBank/DDBJ whole genome shotgun (WGS) entry which is preliminary data.</text>
</comment>
<name>A0A0F4G806_9PEZI</name>
<organism evidence="1 2">
    <name type="scientific">Zymoseptoria brevis</name>
    <dbReference type="NCBI Taxonomy" id="1047168"/>
    <lineage>
        <taxon>Eukaryota</taxon>
        <taxon>Fungi</taxon>
        <taxon>Dikarya</taxon>
        <taxon>Ascomycota</taxon>
        <taxon>Pezizomycotina</taxon>
        <taxon>Dothideomycetes</taxon>
        <taxon>Dothideomycetidae</taxon>
        <taxon>Mycosphaerellales</taxon>
        <taxon>Mycosphaerellaceae</taxon>
        <taxon>Zymoseptoria</taxon>
    </lineage>
</organism>
<keyword evidence="2" id="KW-1185">Reference proteome</keyword>
<dbReference type="Proteomes" id="UP000033647">
    <property type="component" value="Unassembled WGS sequence"/>
</dbReference>
<dbReference type="AlphaFoldDB" id="A0A0F4G806"/>
<gene>
    <name evidence="1" type="ORF">TI39_contig4314g00001</name>
</gene>
<proteinExistence type="predicted"/>
<protein>
    <submittedName>
        <fullName evidence="1">Uncharacterized protein</fullName>
    </submittedName>
</protein>
<sequence length="158" mass="18471">MELRKLIATHLSGNHPSYISLHLVIVHTLEASSRTFRNPHGNDKEVVEKRDDGYDYDFYYAVPAAERAKFEKRSPDDGYDYDFYYVVPAAERAKFEKRSPDDGYDYDFYYAVPAAERAKFEKRSPDDGYDYDFYYAVPAAERAKFEKRAVKLASKENE</sequence>